<evidence type="ECO:0000313" key="1">
    <source>
        <dbReference type="EMBL" id="CAJ1399562.1"/>
    </source>
</evidence>
<accession>A0AA36N9Z1</accession>
<dbReference type="AlphaFoldDB" id="A0AA36N9Z1"/>
<comment type="caution">
    <text evidence="1">The sequence shown here is derived from an EMBL/GenBank/DDBJ whole genome shotgun (WGS) entry which is preliminary data.</text>
</comment>
<organism evidence="1 2">
    <name type="scientific">Effrenium voratum</name>
    <dbReference type="NCBI Taxonomy" id="2562239"/>
    <lineage>
        <taxon>Eukaryota</taxon>
        <taxon>Sar</taxon>
        <taxon>Alveolata</taxon>
        <taxon>Dinophyceae</taxon>
        <taxon>Suessiales</taxon>
        <taxon>Symbiodiniaceae</taxon>
        <taxon>Effrenium</taxon>
    </lineage>
</organism>
<name>A0AA36N9Z1_9DINO</name>
<keyword evidence="2" id="KW-1185">Reference proteome</keyword>
<evidence type="ECO:0000313" key="2">
    <source>
        <dbReference type="Proteomes" id="UP001178507"/>
    </source>
</evidence>
<sequence length="326" mass="36942">MSMLRSKNFTFYYMHKQAKMELPPFDAVGGADVPTFTCPLDVCVCEGCNGKLIFHLSVEAVLYDLGGPAEIYHEQKNCTARNCRASYGYNYRWEDGQKINALKTEEFEDGVLFVNSKKAFSLKYLQYHEELLFCGHLSHAAVSHAYQTVHAESDAEVVGRFHKLHATALFYHMAVRDFGCLGLHKEIIIDDEVSDQHFDLYEAFCHSSVFPPTKRNQVKALVMDGNQKLKMQCSEAPMKRGGRPRRSKDTVGTYTNGWMLACDPGSGRILSLQSMHEPENNEVAGQCVEKVVWLYPKMDCIIYDRPCSFKSFGETMPALEQEGLVQ</sequence>
<gene>
    <name evidence="1" type="ORF">EVOR1521_LOCUS23073</name>
</gene>
<dbReference type="EMBL" id="CAUJNA010003340">
    <property type="protein sequence ID" value="CAJ1399562.1"/>
    <property type="molecule type" value="Genomic_DNA"/>
</dbReference>
<reference evidence="1" key="1">
    <citation type="submission" date="2023-08" db="EMBL/GenBank/DDBJ databases">
        <authorList>
            <person name="Chen Y."/>
            <person name="Shah S."/>
            <person name="Dougan E. K."/>
            <person name="Thang M."/>
            <person name="Chan C."/>
        </authorList>
    </citation>
    <scope>NUCLEOTIDE SEQUENCE</scope>
</reference>
<proteinExistence type="predicted"/>
<dbReference type="Proteomes" id="UP001178507">
    <property type="component" value="Unassembled WGS sequence"/>
</dbReference>
<protein>
    <submittedName>
        <fullName evidence="1">Uncharacterized protein</fullName>
    </submittedName>
</protein>